<keyword evidence="3" id="KW-0808">Transferase</keyword>
<dbReference type="InterPro" id="IPR020843">
    <property type="entry name" value="ER"/>
</dbReference>
<dbReference type="OrthoDB" id="568323at2759"/>
<evidence type="ECO:0000313" key="8">
    <source>
        <dbReference type="Proteomes" id="UP000316726"/>
    </source>
</evidence>
<dbReference type="SMART" id="SM00829">
    <property type="entry name" value="PKS_ER"/>
    <property type="match status" value="1"/>
</dbReference>
<dbReference type="PANTHER" id="PTHR43775:SF37">
    <property type="entry name" value="SI:DKEY-61P9.11"/>
    <property type="match status" value="1"/>
</dbReference>
<evidence type="ECO:0000256" key="4">
    <source>
        <dbReference type="ARBA" id="ARBA00023268"/>
    </source>
</evidence>
<dbReference type="GO" id="GO:0004312">
    <property type="term" value="F:fatty acid synthase activity"/>
    <property type="evidence" value="ECO:0007669"/>
    <property type="project" value="TreeGrafter"/>
</dbReference>
<dbReference type="CDD" id="cd05274">
    <property type="entry name" value="KR_FAS_SDR_x"/>
    <property type="match status" value="1"/>
</dbReference>
<dbReference type="InterPro" id="IPR036736">
    <property type="entry name" value="ACP-like_sf"/>
</dbReference>
<evidence type="ECO:0000256" key="3">
    <source>
        <dbReference type="ARBA" id="ARBA00022679"/>
    </source>
</evidence>
<keyword evidence="1" id="KW-0596">Phosphopantetheine</keyword>
<dbReference type="InterPro" id="IPR020841">
    <property type="entry name" value="PKS_Beta-ketoAc_synthase_dom"/>
</dbReference>
<dbReference type="PROSITE" id="PS52004">
    <property type="entry name" value="KS3_2"/>
    <property type="match status" value="1"/>
</dbReference>
<feature type="domain" description="Carrier" evidence="5">
    <location>
        <begin position="1064"/>
        <end position="1138"/>
    </location>
</feature>
<organism evidence="7 8">
    <name type="scientific">Chloropicon primus</name>
    <dbReference type="NCBI Taxonomy" id="1764295"/>
    <lineage>
        <taxon>Eukaryota</taxon>
        <taxon>Viridiplantae</taxon>
        <taxon>Chlorophyta</taxon>
        <taxon>Chloropicophyceae</taxon>
        <taxon>Chloropicales</taxon>
        <taxon>Chloropicaceae</taxon>
        <taxon>Chloropicon</taxon>
    </lineage>
</organism>
<evidence type="ECO:0000256" key="2">
    <source>
        <dbReference type="ARBA" id="ARBA00022553"/>
    </source>
</evidence>
<dbReference type="PROSITE" id="PS50075">
    <property type="entry name" value="CARRIER"/>
    <property type="match status" value="1"/>
</dbReference>
<evidence type="ECO:0000313" key="7">
    <source>
        <dbReference type="EMBL" id="QDZ22810.1"/>
    </source>
</evidence>
<dbReference type="SUPFAM" id="SSF50129">
    <property type="entry name" value="GroES-like"/>
    <property type="match status" value="1"/>
</dbReference>
<dbReference type="SMART" id="SM00825">
    <property type="entry name" value="PKS_KS"/>
    <property type="match status" value="1"/>
</dbReference>
<dbReference type="InterPro" id="IPR014030">
    <property type="entry name" value="Ketoacyl_synth_N"/>
</dbReference>
<dbReference type="InterPro" id="IPR011032">
    <property type="entry name" value="GroES-like_sf"/>
</dbReference>
<dbReference type="PANTHER" id="PTHR43775">
    <property type="entry name" value="FATTY ACID SYNTHASE"/>
    <property type="match status" value="1"/>
</dbReference>
<dbReference type="Proteomes" id="UP000316726">
    <property type="component" value="Chromosome 8"/>
</dbReference>
<dbReference type="InterPro" id="IPR036291">
    <property type="entry name" value="NAD(P)-bd_dom_sf"/>
</dbReference>
<dbReference type="GO" id="GO:0006633">
    <property type="term" value="P:fatty acid biosynthetic process"/>
    <property type="evidence" value="ECO:0007669"/>
    <property type="project" value="TreeGrafter"/>
</dbReference>
<dbReference type="Gene3D" id="3.40.50.720">
    <property type="entry name" value="NAD(P)-binding Rossmann-like Domain"/>
    <property type="match status" value="2"/>
</dbReference>
<dbReference type="InterPro" id="IPR016039">
    <property type="entry name" value="Thiolase-like"/>
</dbReference>
<dbReference type="SUPFAM" id="SSF53901">
    <property type="entry name" value="Thiolase-like"/>
    <property type="match status" value="1"/>
</dbReference>
<dbReference type="Pfam" id="PF00550">
    <property type="entry name" value="PP-binding"/>
    <property type="match status" value="1"/>
</dbReference>
<keyword evidence="2" id="KW-0597">Phosphoprotein</keyword>
<name>A0A5B8MTP4_9CHLO</name>
<accession>A0A5B8MTP4</accession>
<evidence type="ECO:0000259" key="5">
    <source>
        <dbReference type="PROSITE" id="PS50075"/>
    </source>
</evidence>
<keyword evidence="4" id="KW-0511">Multifunctional enzyme</keyword>
<dbReference type="SMART" id="SM00823">
    <property type="entry name" value="PKS_PP"/>
    <property type="match status" value="1"/>
</dbReference>
<dbReference type="Gene3D" id="3.90.180.10">
    <property type="entry name" value="Medium-chain alcohol dehydrogenases, catalytic domain"/>
    <property type="match status" value="1"/>
</dbReference>
<dbReference type="InterPro" id="IPR013968">
    <property type="entry name" value="PKS_KR"/>
</dbReference>
<dbReference type="Gene3D" id="1.10.1200.10">
    <property type="entry name" value="ACP-like"/>
    <property type="match status" value="1"/>
</dbReference>
<dbReference type="InterPro" id="IPR020806">
    <property type="entry name" value="PKS_PP-bd"/>
</dbReference>
<dbReference type="STRING" id="1764295.A0A5B8MTP4"/>
<proteinExistence type="predicted"/>
<dbReference type="Pfam" id="PF08659">
    <property type="entry name" value="KR"/>
    <property type="match status" value="1"/>
</dbReference>
<dbReference type="SUPFAM" id="SSF51735">
    <property type="entry name" value="NAD(P)-binding Rossmann-fold domains"/>
    <property type="match status" value="2"/>
</dbReference>
<sequence length="1448" mass="152858">MSCLPTLMRHPGIQHPARTGRHVEYECWISHPTFSKLKDHIIMNKILMPGAGFVDINTVSLRMTCDSLYAHEGGVSGTSFVIPYVFDVGDNDHILQTKLSMDTGKILISSRLEDDIKGQERTYVHVQATATNLPRSKINVNSSEDSSVACKKVLESSKDKWETSAMRSRIHGDSRKSDFEVNPASLDACFVLASEFYSSNKKEGTFMPASIGFVCIPGKASGPLIGEAKLDYTHGGHISTHHSLQSMDMNSLCSVCGLIAKPAKSSKVQESIQNQTITSELQKDLMYALCWQGSSPFKEAMAVRQERLVIHDGDLFLKADGEETGSNKWKMFSVSQESYCGSRMHSIFVSYFQQAPASAGTAAICNSGTVQCQVRLPGSLKNISTSVMTGLLRTLSQERPQQSNHLHYIDSLQAPSLSDNVGGESAVVDMLLLVPKLLKTSRFAIQPTYIHPNPRGSIQNLTSQRLTVHDLPDDIVEIAVMAVGLNFRDVLNILGAYPGDPGPPGGDASGIITTSGSSLLHIGEPAAGLAPGCLGSHAYTHHQVVVPIPKAATFVEACTMITVFTTVDVAMCHAASLPSNAGQAVLVHAAAGGIGLAACQVVHALGGEMWATAGSSLKRHLLRSMGVQHVVSSRSTRYADLGQTAYNGQVEGMGLVLNSLTSSGMVGASLSCLHLGGQLVEIGKRDIWSASGVHRERPDVVYSLLAVDFLPPARTHQALCRLAGGIAEGAVSGLRSTSHTLNGIQAALRWLAGAKHVGKVVVSQGLGTTSLLSMQESGCSFVTGGLGALGSLVGQWAAQHMTPDLRLAGRSGHYRLPVDMDKSKSALLSLQDPSSSAVFCAIRCDAGSQEECSSALSWPGLDMPLAQVMHAGGLLSDMLLGSQSMQSVRTVFAPKVDALHHLHARSWGHSVSSQLLFSSIASLLGSAGQSNYSAANAYLDTWSSAMESQGGCATSIQWGAWSGGGMALQSSSTSSRLERVGMPALSGEEGLSVLKSVLYENSSHRFGSPCVSNAVVSAVPFVWDKFLAGVGESKVFDNFRKATSVSIESSSSQVPVQRSGKVRFQKEAIISSVGALAASVVGREISAEEPLMEAGLDSLGTVEFNNALQQRFGIDLPATLIFDYPSISMIGNHLSDILAPEDAQGGDVLSSKPESAVPDARGLKDGITIAVTSIGSHCSLGMDSLASTCGIDTVEPYSRGDCESSGWMAGSAGSYFGSFIPQVENFDAHAFKLSSSESLVMDPQQRFILQVCFKFSKQDNMGVFVGISAMEYGKMGSYYRTKGSSYSSTGTALSVAAGRVSYVYGLQGPAISTDTACSSSLVGSHIACDSLLLGECIMALACGVNLTLAPDTGVVFKQAGMLAIDGRCKTLDADADGYVRGEACGVLLLDAEGKSAETGGHVVCFAGSAVNQDGRSSALTAPNGPAQQKVYIQCNAEGFFGKLLCGYP</sequence>
<dbReference type="SMART" id="SM01294">
    <property type="entry name" value="PKS_PP_betabranch"/>
    <property type="match status" value="1"/>
</dbReference>
<dbReference type="Pfam" id="PF13602">
    <property type="entry name" value="ADH_zinc_N_2"/>
    <property type="match status" value="1"/>
</dbReference>
<dbReference type="InterPro" id="IPR050091">
    <property type="entry name" value="PKS_NRPS_Biosynth_Enz"/>
</dbReference>
<dbReference type="CDD" id="cd05195">
    <property type="entry name" value="enoyl_red"/>
    <property type="match status" value="1"/>
</dbReference>
<dbReference type="Pfam" id="PF00109">
    <property type="entry name" value="ketoacyl-synt"/>
    <property type="match status" value="1"/>
</dbReference>
<keyword evidence="8" id="KW-1185">Reference proteome</keyword>
<dbReference type="GO" id="GO:0016491">
    <property type="term" value="F:oxidoreductase activity"/>
    <property type="evidence" value="ECO:0007669"/>
    <property type="project" value="InterPro"/>
</dbReference>
<dbReference type="CDD" id="cd00833">
    <property type="entry name" value="PKS"/>
    <property type="match status" value="1"/>
</dbReference>
<dbReference type="SUPFAM" id="SSF47336">
    <property type="entry name" value="ACP-like"/>
    <property type="match status" value="1"/>
</dbReference>
<dbReference type="Gene3D" id="3.40.47.10">
    <property type="match status" value="1"/>
</dbReference>
<dbReference type="InterPro" id="IPR009081">
    <property type="entry name" value="PP-bd_ACP"/>
</dbReference>
<dbReference type="InterPro" id="IPR057326">
    <property type="entry name" value="KR_dom"/>
</dbReference>
<reference evidence="7 8" key="1">
    <citation type="submission" date="2018-07" db="EMBL/GenBank/DDBJ databases">
        <title>The complete nuclear genome of the prasinophyte Chloropicon primus (CCMP1205).</title>
        <authorList>
            <person name="Pombert J.-F."/>
            <person name="Otis C."/>
            <person name="Turmel M."/>
            <person name="Lemieux C."/>
        </authorList>
    </citation>
    <scope>NUCLEOTIDE SEQUENCE [LARGE SCALE GENOMIC DNA]</scope>
    <source>
        <strain evidence="7 8">CCMP1205</strain>
    </source>
</reference>
<protein>
    <submittedName>
        <fullName evidence="7">Polyketide synthase</fullName>
    </submittedName>
</protein>
<dbReference type="EMBL" id="CP031041">
    <property type="protein sequence ID" value="QDZ22810.1"/>
    <property type="molecule type" value="Genomic_DNA"/>
</dbReference>
<gene>
    <name evidence="7" type="ORF">A3770_08p53280</name>
</gene>
<evidence type="ECO:0000259" key="6">
    <source>
        <dbReference type="PROSITE" id="PS52004"/>
    </source>
</evidence>
<evidence type="ECO:0000256" key="1">
    <source>
        <dbReference type="ARBA" id="ARBA00022450"/>
    </source>
</evidence>
<dbReference type="SMART" id="SM00822">
    <property type="entry name" value="PKS_KR"/>
    <property type="match status" value="1"/>
</dbReference>
<dbReference type="GO" id="GO:0031177">
    <property type="term" value="F:phosphopantetheine binding"/>
    <property type="evidence" value="ECO:0007669"/>
    <property type="project" value="InterPro"/>
</dbReference>
<feature type="domain" description="Ketosynthase family 3 (KS3)" evidence="6">
    <location>
        <begin position="1159"/>
        <end position="1448"/>
    </location>
</feature>